<evidence type="ECO:0000313" key="3">
    <source>
        <dbReference type="Proteomes" id="UP000823388"/>
    </source>
</evidence>
<reference evidence="2" key="1">
    <citation type="submission" date="2020-05" db="EMBL/GenBank/DDBJ databases">
        <title>WGS assembly of Panicum virgatum.</title>
        <authorList>
            <person name="Lovell J.T."/>
            <person name="Jenkins J."/>
            <person name="Shu S."/>
            <person name="Juenger T.E."/>
            <person name="Schmutz J."/>
        </authorList>
    </citation>
    <scope>NUCLEOTIDE SEQUENCE</scope>
    <source>
        <strain evidence="2">AP13</strain>
    </source>
</reference>
<dbReference type="EMBL" id="CM029045">
    <property type="protein sequence ID" value="KAG2598419.1"/>
    <property type="molecule type" value="Genomic_DNA"/>
</dbReference>
<name>A0A8T0SQH7_PANVG</name>
<sequence>MAQGWLGAARCTAREGHEVSELLGAAEEREPGSGDGGLSGARAAERRRREREGKKKREKRKKKKRKKKKRKRERESWRKIRRRSRRAVTRGRPATVVRITGVSDPIGGGGE</sequence>
<dbReference type="Proteomes" id="UP000823388">
    <property type="component" value="Chromosome 5K"/>
</dbReference>
<accession>A0A8T0SQH7</accession>
<evidence type="ECO:0000256" key="1">
    <source>
        <dbReference type="SAM" id="MobiDB-lite"/>
    </source>
</evidence>
<keyword evidence="3" id="KW-1185">Reference proteome</keyword>
<gene>
    <name evidence="2" type="ORF">PVAP13_5KG357614</name>
</gene>
<feature type="compositionally biased region" description="Basic and acidic residues" evidence="1">
    <location>
        <begin position="21"/>
        <end position="32"/>
    </location>
</feature>
<proteinExistence type="predicted"/>
<evidence type="ECO:0000313" key="2">
    <source>
        <dbReference type="EMBL" id="KAG2598419.1"/>
    </source>
</evidence>
<organism evidence="2 3">
    <name type="scientific">Panicum virgatum</name>
    <name type="common">Blackwell switchgrass</name>
    <dbReference type="NCBI Taxonomy" id="38727"/>
    <lineage>
        <taxon>Eukaryota</taxon>
        <taxon>Viridiplantae</taxon>
        <taxon>Streptophyta</taxon>
        <taxon>Embryophyta</taxon>
        <taxon>Tracheophyta</taxon>
        <taxon>Spermatophyta</taxon>
        <taxon>Magnoliopsida</taxon>
        <taxon>Liliopsida</taxon>
        <taxon>Poales</taxon>
        <taxon>Poaceae</taxon>
        <taxon>PACMAD clade</taxon>
        <taxon>Panicoideae</taxon>
        <taxon>Panicodae</taxon>
        <taxon>Paniceae</taxon>
        <taxon>Panicinae</taxon>
        <taxon>Panicum</taxon>
        <taxon>Panicum sect. Hiantes</taxon>
    </lineage>
</organism>
<feature type="region of interest" description="Disordered" evidence="1">
    <location>
        <begin position="21"/>
        <end position="111"/>
    </location>
</feature>
<feature type="compositionally biased region" description="Basic residues" evidence="1">
    <location>
        <begin position="56"/>
        <end position="72"/>
    </location>
</feature>
<dbReference type="AlphaFoldDB" id="A0A8T0SQH7"/>
<comment type="caution">
    <text evidence="2">The sequence shown here is derived from an EMBL/GenBank/DDBJ whole genome shotgun (WGS) entry which is preliminary data.</text>
</comment>
<feature type="compositionally biased region" description="Basic residues" evidence="1">
    <location>
        <begin position="79"/>
        <end position="89"/>
    </location>
</feature>
<protein>
    <submittedName>
        <fullName evidence="2">Uncharacterized protein</fullName>
    </submittedName>
</protein>